<gene>
    <name evidence="4" type="ORF">MONBRDRAFT_36908</name>
</gene>
<dbReference type="OMA" id="EMAAQCV"/>
<dbReference type="eggNOG" id="KOG1327">
    <property type="taxonomic scope" value="Eukaryota"/>
</dbReference>
<dbReference type="SMART" id="SM00239">
    <property type="entry name" value="C2"/>
    <property type="match status" value="1"/>
</dbReference>
<keyword evidence="2" id="KW-0677">Repeat</keyword>
<dbReference type="CDD" id="cd04048">
    <property type="entry name" value="C2A_Copine"/>
    <property type="match status" value="1"/>
</dbReference>
<dbReference type="PANTHER" id="PTHR10857">
    <property type="entry name" value="COPINE"/>
    <property type="match status" value="1"/>
</dbReference>
<dbReference type="FunFam" id="2.60.40.150:FF:000219">
    <property type="entry name" value="Copine-E"/>
    <property type="match status" value="1"/>
</dbReference>
<dbReference type="InterPro" id="IPR010734">
    <property type="entry name" value="Copine_C"/>
</dbReference>
<dbReference type="STRING" id="81824.A9UYC3"/>
<evidence type="ECO:0000256" key="2">
    <source>
        <dbReference type="ARBA" id="ARBA00022737"/>
    </source>
</evidence>
<dbReference type="InterPro" id="IPR035892">
    <property type="entry name" value="C2_domain_sf"/>
</dbReference>
<proteinExistence type="inferred from homology"/>
<dbReference type="InterPro" id="IPR045052">
    <property type="entry name" value="Copine"/>
</dbReference>
<dbReference type="RefSeq" id="XP_001745608.1">
    <property type="nucleotide sequence ID" value="XM_001745556.1"/>
</dbReference>
<dbReference type="PANTHER" id="PTHR10857:SF106">
    <property type="entry name" value="C2 DOMAIN-CONTAINING PROTEIN"/>
    <property type="match status" value="1"/>
</dbReference>
<dbReference type="GO" id="GO:0005737">
    <property type="term" value="C:cytoplasm"/>
    <property type="evidence" value="ECO:0007669"/>
    <property type="project" value="UniProtKB-ARBA"/>
</dbReference>
<dbReference type="GO" id="GO:0005886">
    <property type="term" value="C:plasma membrane"/>
    <property type="evidence" value="ECO:0000318"/>
    <property type="project" value="GO_Central"/>
</dbReference>
<dbReference type="Proteomes" id="UP000001357">
    <property type="component" value="Unassembled WGS sequence"/>
</dbReference>
<evidence type="ECO:0000256" key="1">
    <source>
        <dbReference type="ARBA" id="ARBA00009048"/>
    </source>
</evidence>
<dbReference type="Pfam" id="PF07002">
    <property type="entry name" value="Copine"/>
    <property type="match status" value="1"/>
</dbReference>
<dbReference type="Gene3D" id="2.60.40.150">
    <property type="entry name" value="C2 domain"/>
    <property type="match status" value="2"/>
</dbReference>
<keyword evidence="5" id="KW-1185">Reference proteome</keyword>
<dbReference type="AlphaFoldDB" id="A9UYC3"/>
<dbReference type="FunCoup" id="A9UYC3">
    <property type="interactions" value="1358"/>
</dbReference>
<dbReference type="InParanoid" id="A9UYC3"/>
<evidence type="ECO:0000313" key="4">
    <source>
        <dbReference type="EMBL" id="EDQ89579.1"/>
    </source>
</evidence>
<dbReference type="InterPro" id="IPR037768">
    <property type="entry name" value="C2B_Copine"/>
</dbReference>
<dbReference type="CDD" id="cd04047">
    <property type="entry name" value="C2B_Copine"/>
    <property type="match status" value="1"/>
</dbReference>
<feature type="domain" description="C2" evidence="3">
    <location>
        <begin position="68"/>
        <end position="207"/>
    </location>
</feature>
<dbReference type="InterPro" id="IPR036465">
    <property type="entry name" value="vWFA_dom_sf"/>
</dbReference>
<dbReference type="SUPFAM" id="SSF49562">
    <property type="entry name" value="C2 domain (Calcium/lipid-binding domain, CaLB)"/>
    <property type="match status" value="2"/>
</dbReference>
<dbReference type="SMART" id="SM00327">
    <property type="entry name" value="VWA"/>
    <property type="match status" value="1"/>
</dbReference>
<dbReference type="SUPFAM" id="SSF53300">
    <property type="entry name" value="vWA-like"/>
    <property type="match status" value="1"/>
</dbReference>
<sequence>MTELGRTERIKNASDPQFATVLTTPYFFERRQPVRFAVYDMDGSSQELRDHDLIGECETTIGALVGEHGGTLHEQLTYKGKKRERGSLTVVAEEVKAAAGEAIFQIQGTKLDKKDFFGKSDPFFKIFRQSGGGWTCVGTSEVIMKNLDPVWQPFRLAIGKLCNGDDQRPLKFEVYDWDSDGGHDLIGICETTLAQLKSGTQKLELIRAKKVGRKNYTNSGVLTIRTSIEASFTFLDFLRNGYGINVSFAVDFTGSNGSPKMPSSLHYMNPMAPNEYMQAIMGIGTILADYDSDKLFPAFGYGAKFPNGTVSHDFALNGNGDNPFCSGVPGVITAYQQALHTVDLWGPTNFAPIISRMAGIAEAHSERQYHVLLIITDGQITDMADTKMAIIKASRLPMSIVIIGVGGADFSSMEELDSDHQALSHNGMRAQRDIVQFVPFRQYASQGPPALAQAVLAEIPSQFLCHMKDNNIRP</sequence>
<dbReference type="Pfam" id="PF00168">
    <property type="entry name" value="C2"/>
    <property type="match status" value="2"/>
</dbReference>
<dbReference type="GO" id="GO:0005544">
    <property type="term" value="F:calcium-dependent phospholipid binding"/>
    <property type="evidence" value="ECO:0000318"/>
    <property type="project" value="GO_Central"/>
</dbReference>
<protein>
    <recommendedName>
        <fullName evidence="3">C2 domain-containing protein</fullName>
    </recommendedName>
</protein>
<evidence type="ECO:0000313" key="5">
    <source>
        <dbReference type="Proteomes" id="UP000001357"/>
    </source>
</evidence>
<dbReference type="EMBL" id="CH991550">
    <property type="protein sequence ID" value="EDQ89579.1"/>
    <property type="molecule type" value="Genomic_DNA"/>
</dbReference>
<dbReference type="KEGG" id="mbr:MONBRDRAFT_36908"/>
<comment type="similarity">
    <text evidence="1">Belongs to the copine family.</text>
</comment>
<dbReference type="InterPro" id="IPR002035">
    <property type="entry name" value="VWF_A"/>
</dbReference>
<dbReference type="InterPro" id="IPR000008">
    <property type="entry name" value="C2_dom"/>
</dbReference>
<dbReference type="GO" id="GO:0071277">
    <property type="term" value="P:cellular response to calcium ion"/>
    <property type="evidence" value="ECO:0000318"/>
    <property type="project" value="GO_Central"/>
</dbReference>
<organism evidence="4 5">
    <name type="scientific">Monosiga brevicollis</name>
    <name type="common">Choanoflagellate</name>
    <dbReference type="NCBI Taxonomy" id="81824"/>
    <lineage>
        <taxon>Eukaryota</taxon>
        <taxon>Choanoflagellata</taxon>
        <taxon>Craspedida</taxon>
        <taxon>Salpingoecidae</taxon>
        <taxon>Monosiga</taxon>
    </lineage>
</organism>
<accession>A9UYC3</accession>
<evidence type="ECO:0000259" key="3">
    <source>
        <dbReference type="PROSITE" id="PS50004"/>
    </source>
</evidence>
<name>A9UYC3_MONBE</name>
<dbReference type="GeneID" id="5890909"/>
<reference evidence="4 5" key="1">
    <citation type="journal article" date="2008" name="Nature">
        <title>The genome of the choanoflagellate Monosiga brevicollis and the origin of metazoans.</title>
        <authorList>
            <consortium name="JGI Sequencing"/>
            <person name="King N."/>
            <person name="Westbrook M.J."/>
            <person name="Young S.L."/>
            <person name="Kuo A."/>
            <person name="Abedin M."/>
            <person name="Chapman J."/>
            <person name="Fairclough S."/>
            <person name="Hellsten U."/>
            <person name="Isogai Y."/>
            <person name="Letunic I."/>
            <person name="Marr M."/>
            <person name="Pincus D."/>
            <person name="Putnam N."/>
            <person name="Rokas A."/>
            <person name="Wright K.J."/>
            <person name="Zuzow R."/>
            <person name="Dirks W."/>
            <person name="Good M."/>
            <person name="Goodstein D."/>
            <person name="Lemons D."/>
            <person name="Li W."/>
            <person name="Lyons J.B."/>
            <person name="Morris A."/>
            <person name="Nichols S."/>
            <person name="Richter D.J."/>
            <person name="Salamov A."/>
            <person name="Bork P."/>
            <person name="Lim W.A."/>
            <person name="Manning G."/>
            <person name="Miller W.T."/>
            <person name="McGinnis W."/>
            <person name="Shapiro H."/>
            <person name="Tjian R."/>
            <person name="Grigoriev I.V."/>
            <person name="Rokhsar D."/>
        </authorList>
    </citation>
    <scope>NUCLEOTIDE SEQUENCE [LARGE SCALE GENOMIC DNA]</scope>
    <source>
        <strain evidence="5">MX1 / ATCC 50154</strain>
    </source>
</reference>
<dbReference type="PROSITE" id="PS50004">
    <property type="entry name" value="C2"/>
    <property type="match status" value="1"/>
</dbReference>